<dbReference type="STRING" id="561184.SAMN05216376_11721"/>
<dbReference type="EMBL" id="JSUQ01000009">
    <property type="protein sequence ID" value="KHQ52818.1"/>
    <property type="molecule type" value="Genomic_DNA"/>
</dbReference>
<feature type="domain" description="Transposase IS66 central" evidence="1">
    <location>
        <begin position="19"/>
        <end position="189"/>
    </location>
</feature>
<proteinExistence type="predicted"/>
<evidence type="ECO:0000259" key="1">
    <source>
        <dbReference type="Pfam" id="PF03050"/>
    </source>
</evidence>
<accession>A0A0B3S1J4</accession>
<gene>
    <name evidence="2" type="ORF">OA50_02361</name>
</gene>
<dbReference type="Proteomes" id="UP000030960">
    <property type="component" value="Unassembled WGS sequence"/>
</dbReference>
<name>A0A0B3S1J4_9RHOB</name>
<keyword evidence="3" id="KW-1185">Reference proteome</keyword>
<reference evidence="2 3" key="1">
    <citation type="submission" date="2014-10" db="EMBL/GenBank/DDBJ databases">
        <title>Genome sequence of Ponticoccus sp. strain UMTAT08 isolated from clonal culture of toxic dinoflagellate Alexandrium tamiyavanichii.</title>
        <authorList>
            <person name="Gan H.Y."/>
            <person name="Muhd D.-D."/>
            <person name="Mohd Noor M.E."/>
            <person name="Yeong Y.S."/>
            <person name="Usup G."/>
        </authorList>
    </citation>
    <scope>NUCLEOTIDE SEQUENCE [LARGE SCALE GENOMIC DNA]</scope>
    <source>
        <strain evidence="2 3">UMTAT08</strain>
    </source>
</reference>
<sequence>MNRRFEHLVAELNHVVHGKRSEQILEGFDGILQLDGSGYDRLARPCRNGDAPITVAHCWGHAGHKLKEVFDRDGSEIAAEGLRRISELYRIETDIRGMGPGQRLSARLAHSAPLVAEFGDWLQSQRLRVSAKSRLGRNLTYIHCQWGGLQTFLHDGRVEIAPNAVENMIRPIALIRTKALSAGHDNGGRTLARIASLSATAKIN</sequence>
<dbReference type="InterPro" id="IPR004291">
    <property type="entry name" value="Transposase_IS66_central"/>
</dbReference>
<comment type="caution">
    <text evidence="2">The sequence shown here is derived from an EMBL/GenBank/DDBJ whole genome shotgun (WGS) entry which is preliminary data.</text>
</comment>
<dbReference type="InterPro" id="IPR052344">
    <property type="entry name" value="Transposase-related"/>
</dbReference>
<dbReference type="RefSeq" id="WP_223306199.1">
    <property type="nucleotide sequence ID" value="NZ_JSUQ01000009.1"/>
</dbReference>
<organism evidence="2 3">
    <name type="scientific">Mameliella alba</name>
    <dbReference type="NCBI Taxonomy" id="561184"/>
    <lineage>
        <taxon>Bacteria</taxon>
        <taxon>Pseudomonadati</taxon>
        <taxon>Pseudomonadota</taxon>
        <taxon>Alphaproteobacteria</taxon>
        <taxon>Rhodobacterales</taxon>
        <taxon>Roseobacteraceae</taxon>
        <taxon>Mameliella</taxon>
    </lineage>
</organism>
<dbReference type="PANTHER" id="PTHR33678">
    <property type="entry name" value="BLL1576 PROTEIN"/>
    <property type="match status" value="1"/>
</dbReference>
<dbReference type="PANTHER" id="PTHR33678:SF1">
    <property type="entry name" value="BLL1576 PROTEIN"/>
    <property type="match status" value="1"/>
</dbReference>
<dbReference type="AlphaFoldDB" id="A0A0B3S1J4"/>
<protein>
    <submittedName>
        <fullName evidence="2">Putative transposase</fullName>
    </submittedName>
</protein>
<dbReference type="Pfam" id="PF03050">
    <property type="entry name" value="DDE_Tnp_IS66"/>
    <property type="match status" value="1"/>
</dbReference>
<evidence type="ECO:0000313" key="2">
    <source>
        <dbReference type="EMBL" id="KHQ52818.1"/>
    </source>
</evidence>
<evidence type="ECO:0000313" key="3">
    <source>
        <dbReference type="Proteomes" id="UP000030960"/>
    </source>
</evidence>
<dbReference type="PATRIC" id="fig|1515334.3.peg.2379"/>